<dbReference type="PANTHER" id="PTHR12993">
    <property type="entry name" value="N-ACETYLGLUCOSAMINYL-PHOSPHATIDYLINOSITOL DE-N-ACETYLASE-RELATED"/>
    <property type="match status" value="1"/>
</dbReference>
<feature type="transmembrane region" description="Helical" evidence="2">
    <location>
        <begin position="6"/>
        <end position="23"/>
    </location>
</feature>
<dbReference type="Gene3D" id="3.40.50.10320">
    <property type="entry name" value="LmbE-like"/>
    <property type="match status" value="1"/>
</dbReference>
<dbReference type="InterPro" id="IPR003737">
    <property type="entry name" value="GlcNAc_PI_deacetylase-related"/>
</dbReference>
<evidence type="ECO:0000313" key="4">
    <source>
        <dbReference type="Proteomes" id="UP000515743"/>
    </source>
</evidence>
<dbReference type="RefSeq" id="WP_185175782.1">
    <property type="nucleotide sequence ID" value="NZ_CP059404.1"/>
</dbReference>
<dbReference type="KEGG" id="cik:H0194_10310"/>
<organism evidence="3 4">
    <name type="scientific">Corynebacterium incognita</name>
    <dbReference type="NCBI Taxonomy" id="2754725"/>
    <lineage>
        <taxon>Bacteria</taxon>
        <taxon>Bacillati</taxon>
        <taxon>Actinomycetota</taxon>
        <taxon>Actinomycetes</taxon>
        <taxon>Mycobacteriales</taxon>
        <taxon>Corynebacteriaceae</taxon>
        <taxon>Corynebacterium</taxon>
    </lineage>
</organism>
<dbReference type="Proteomes" id="UP000515743">
    <property type="component" value="Chromosome"/>
</dbReference>
<protein>
    <submittedName>
        <fullName evidence="3">PIG-L family deacetylase</fullName>
    </submittedName>
</protein>
<dbReference type="SUPFAM" id="SSF102588">
    <property type="entry name" value="LmbE-like"/>
    <property type="match status" value="1"/>
</dbReference>
<name>A0A7G7CP92_9CORY</name>
<evidence type="ECO:0000256" key="1">
    <source>
        <dbReference type="ARBA" id="ARBA00022833"/>
    </source>
</evidence>
<reference evidence="3 4" key="1">
    <citation type="submission" date="2020-07" db="EMBL/GenBank/DDBJ databases">
        <title>Complete genome and description of Corynebacterium incognita strain Marseille-Q3630 sp. nov.</title>
        <authorList>
            <person name="Boxberger M."/>
        </authorList>
    </citation>
    <scope>NUCLEOTIDE SEQUENCE [LARGE SCALE GENOMIC DNA]</scope>
    <source>
        <strain evidence="3 4">Marseille-Q3630</strain>
    </source>
</reference>
<keyword evidence="2" id="KW-0472">Membrane</keyword>
<dbReference type="GO" id="GO:0016137">
    <property type="term" value="P:glycoside metabolic process"/>
    <property type="evidence" value="ECO:0007669"/>
    <property type="project" value="UniProtKB-ARBA"/>
</dbReference>
<dbReference type="InterPro" id="IPR024078">
    <property type="entry name" value="LmbE-like_dom_sf"/>
</dbReference>
<keyword evidence="2" id="KW-1133">Transmembrane helix</keyword>
<dbReference type="Pfam" id="PF02585">
    <property type="entry name" value="PIG-L"/>
    <property type="match status" value="1"/>
</dbReference>
<keyword evidence="4" id="KW-1185">Reference proteome</keyword>
<sequence length="240" mass="26619">MWDYAAIMAILVCTFLFSGLLLTQRIKMQEQKRKASVLILAAHPDDLEIACGGTIATLIDRGHAVHAVIMSNGAKGGDASVRPGEAKRAGRFLGMDSVDVNDFPDLNLASVTNDMIGVIERHIKQRDPDLILTHSEHDIHQDHYAVHQAVLRAARNHHSILCFESPSVTKDFTPSVFIDVSEYADVKNTAVNAHANQMSKPYMTRDIIDGITSFRGRQARINRAEGFEPVRLRLDDPLNL</sequence>
<keyword evidence="2" id="KW-0812">Transmembrane</keyword>
<dbReference type="EMBL" id="CP059404">
    <property type="protein sequence ID" value="QNE89408.1"/>
    <property type="molecule type" value="Genomic_DNA"/>
</dbReference>
<keyword evidence="1" id="KW-0862">Zinc</keyword>
<dbReference type="AlphaFoldDB" id="A0A7G7CP92"/>
<gene>
    <name evidence="3" type="ORF">H0194_10310</name>
</gene>
<accession>A0A7G7CP92</accession>
<dbReference type="GO" id="GO:0016811">
    <property type="term" value="F:hydrolase activity, acting on carbon-nitrogen (but not peptide) bonds, in linear amides"/>
    <property type="evidence" value="ECO:0007669"/>
    <property type="project" value="TreeGrafter"/>
</dbReference>
<dbReference type="PANTHER" id="PTHR12993:SF11">
    <property type="entry name" value="N-ACETYLGLUCOSAMINYL-PHOSPHATIDYLINOSITOL DE-N-ACETYLASE"/>
    <property type="match status" value="1"/>
</dbReference>
<evidence type="ECO:0000256" key="2">
    <source>
        <dbReference type="SAM" id="Phobius"/>
    </source>
</evidence>
<proteinExistence type="predicted"/>
<evidence type="ECO:0000313" key="3">
    <source>
        <dbReference type="EMBL" id="QNE89408.1"/>
    </source>
</evidence>